<reference evidence="1 2" key="1">
    <citation type="submission" date="2018-10" db="EMBL/GenBank/DDBJ databases">
        <title>Genomic Encyclopedia of Type Strains, Phase IV (KMG-IV): sequencing the most valuable type-strain genomes for metagenomic binning, comparative biology and taxonomic classification.</title>
        <authorList>
            <person name="Goeker M."/>
        </authorList>
    </citation>
    <scope>NUCLEOTIDE SEQUENCE [LARGE SCALE GENOMIC DNA]</scope>
    <source>
        <strain evidence="1 2">DSM 26916</strain>
    </source>
</reference>
<gene>
    <name evidence="1" type="ORF">DFR35_1570</name>
</gene>
<dbReference type="RefSeq" id="WP_211327901.1">
    <property type="nucleotide sequence ID" value="NZ_RCCI01000005.1"/>
</dbReference>
<accession>A0A497XD87</accession>
<evidence type="ECO:0000313" key="1">
    <source>
        <dbReference type="EMBL" id="RLJ64920.1"/>
    </source>
</evidence>
<name>A0A497XD87_9PROT</name>
<evidence type="ECO:0000313" key="2">
    <source>
        <dbReference type="Proteomes" id="UP000268908"/>
    </source>
</evidence>
<dbReference type="EMBL" id="RCCI01000005">
    <property type="protein sequence ID" value="RLJ64920.1"/>
    <property type="molecule type" value="Genomic_DNA"/>
</dbReference>
<proteinExistence type="predicted"/>
<evidence type="ECO:0008006" key="3">
    <source>
        <dbReference type="Google" id="ProtNLM"/>
    </source>
</evidence>
<sequence>MKNVHYPKVAPFGYYVYVFVIDGVPRYIGKGKRDRYCEHVRVVRRGTGKSMWYTFLRKSLSEGREIVVKILADGLTSEQAKNVEIDLIAQHGRRAIGGGTLMNISAGGDGIDSEVAKEIHSRPGMKEKIGRAISAAAARPEVKQLRIRSLKQAYANPEVIRRVSDAVRNALQNPEVKERHSTGVHNSWAKPGEREKRIEAILQANQNPEVRARHVAANRKTHADPTVQAKRAAVFADPLFRERHAAATKSAMASPEIKEKVAAGLLKAWSHPELRKKAKDSASVRFSVQAERDRVATKTKLAAASRKAYCAEKGITNPGKGYCHIDREDFKRWLVGKKK</sequence>
<dbReference type="Proteomes" id="UP000268908">
    <property type="component" value="Unassembled WGS sequence"/>
</dbReference>
<keyword evidence="2" id="KW-1185">Reference proteome</keyword>
<dbReference type="AlphaFoldDB" id="A0A497XD87"/>
<organism evidence="1 2">
    <name type="scientific">Sulfurisoma sediminicola</name>
    <dbReference type="NCBI Taxonomy" id="1381557"/>
    <lineage>
        <taxon>Bacteria</taxon>
        <taxon>Pseudomonadati</taxon>
        <taxon>Pseudomonadota</taxon>
        <taxon>Betaproteobacteria</taxon>
        <taxon>Nitrosomonadales</taxon>
        <taxon>Sterolibacteriaceae</taxon>
        <taxon>Sulfurisoma</taxon>
    </lineage>
</organism>
<comment type="caution">
    <text evidence="1">The sequence shown here is derived from an EMBL/GenBank/DDBJ whole genome shotgun (WGS) entry which is preliminary data.</text>
</comment>
<protein>
    <recommendedName>
        <fullName evidence="3">GIY-YIG domain-containing protein</fullName>
    </recommendedName>
</protein>